<dbReference type="SUPFAM" id="SSF52047">
    <property type="entry name" value="RNI-like"/>
    <property type="match status" value="1"/>
</dbReference>
<feature type="transmembrane region" description="Helical" evidence="1">
    <location>
        <begin position="630"/>
        <end position="649"/>
    </location>
</feature>
<keyword evidence="1" id="KW-0472">Membrane</keyword>
<dbReference type="AlphaFoldDB" id="A0A812L8T2"/>
<dbReference type="InterPro" id="IPR032675">
    <property type="entry name" value="LRR_dom_sf"/>
</dbReference>
<organism evidence="3 4">
    <name type="scientific">Symbiodinium natans</name>
    <dbReference type="NCBI Taxonomy" id="878477"/>
    <lineage>
        <taxon>Eukaryota</taxon>
        <taxon>Sar</taxon>
        <taxon>Alveolata</taxon>
        <taxon>Dinophyceae</taxon>
        <taxon>Suessiales</taxon>
        <taxon>Symbiodiniaceae</taxon>
        <taxon>Symbiodinium</taxon>
    </lineage>
</organism>
<feature type="domain" description="Anoctamin transmembrane" evidence="2">
    <location>
        <begin position="561"/>
        <end position="889"/>
    </location>
</feature>
<accession>A0A812L8T2</accession>
<dbReference type="InterPro" id="IPR045122">
    <property type="entry name" value="Csc1-like"/>
</dbReference>
<keyword evidence="1" id="KW-0812">Transmembrane</keyword>
<dbReference type="Pfam" id="PF04547">
    <property type="entry name" value="Anoctamin"/>
    <property type="match status" value="1"/>
</dbReference>
<feature type="transmembrane region" description="Helical" evidence="1">
    <location>
        <begin position="795"/>
        <end position="822"/>
    </location>
</feature>
<feature type="transmembrane region" description="Helical" evidence="1">
    <location>
        <begin position="877"/>
        <end position="900"/>
    </location>
</feature>
<dbReference type="InterPro" id="IPR001611">
    <property type="entry name" value="Leu-rich_rpt"/>
</dbReference>
<dbReference type="PANTHER" id="PTHR13018">
    <property type="entry name" value="PROBABLE MEMBRANE PROTEIN DUF221-RELATED"/>
    <property type="match status" value="1"/>
</dbReference>
<comment type="caution">
    <text evidence="3">The sequence shown here is derived from an EMBL/GenBank/DDBJ whole genome shotgun (WGS) entry which is preliminary data.</text>
</comment>
<evidence type="ECO:0000313" key="3">
    <source>
        <dbReference type="EMBL" id="CAE7240061.1"/>
    </source>
</evidence>
<name>A0A812L8T2_9DINO</name>
<feature type="transmembrane region" description="Helical" evidence="1">
    <location>
        <begin position="701"/>
        <end position="722"/>
    </location>
</feature>
<dbReference type="InterPro" id="IPR049452">
    <property type="entry name" value="Anoctamin_TM"/>
</dbReference>
<keyword evidence="1" id="KW-1133">Transmembrane helix</keyword>
<proteinExistence type="predicted"/>
<dbReference type="EMBL" id="CAJNDS010000902">
    <property type="protein sequence ID" value="CAE7240061.1"/>
    <property type="molecule type" value="Genomic_DNA"/>
</dbReference>
<dbReference type="Proteomes" id="UP000604046">
    <property type="component" value="Unassembled WGS sequence"/>
</dbReference>
<dbReference type="GO" id="GO:0005227">
    <property type="term" value="F:calcium-activated cation channel activity"/>
    <property type="evidence" value="ECO:0007669"/>
    <property type="project" value="InterPro"/>
</dbReference>
<dbReference type="GO" id="GO:0005886">
    <property type="term" value="C:plasma membrane"/>
    <property type="evidence" value="ECO:0007669"/>
    <property type="project" value="TreeGrafter"/>
</dbReference>
<feature type="transmembrane region" description="Helical" evidence="1">
    <location>
        <begin position="591"/>
        <end position="610"/>
    </location>
</feature>
<gene>
    <name evidence="3" type="primary">NLRC3</name>
    <name evidence="3" type="ORF">SNAT2548_LOCUS10711</name>
</gene>
<dbReference type="OrthoDB" id="197892at2759"/>
<protein>
    <submittedName>
        <fullName evidence="3">NLRC3 protein</fullName>
    </submittedName>
</protein>
<reference evidence="3" key="1">
    <citation type="submission" date="2021-02" db="EMBL/GenBank/DDBJ databases">
        <authorList>
            <person name="Dougan E. K."/>
            <person name="Rhodes N."/>
            <person name="Thang M."/>
            <person name="Chan C."/>
        </authorList>
    </citation>
    <scope>NUCLEOTIDE SEQUENCE</scope>
</reference>
<evidence type="ECO:0000313" key="4">
    <source>
        <dbReference type="Proteomes" id="UP000604046"/>
    </source>
</evidence>
<feature type="transmembrane region" description="Helical" evidence="1">
    <location>
        <begin position="842"/>
        <end position="865"/>
    </location>
</feature>
<keyword evidence="4" id="KW-1185">Reference proteome</keyword>
<evidence type="ECO:0000259" key="2">
    <source>
        <dbReference type="Pfam" id="PF04547"/>
    </source>
</evidence>
<dbReference type="Gene3D" id="3.80.10.10">
    <property type="entry name" value="Ribonuclease Inhibitor"/>
    <property type="match status" value="1"/>
</dbReference>
<dbReference type="Pfam" id="PF13516">
    <property type="entry name" value="LRR_6"/>
    <property type="match status" value="4"/>
</dbReference>
<evidence type="ECO:0000256" key="1">
    <source>
        <dbReference type="SAM" id="Phobius"/>
    </source>
</evidence>
<dbReference type="SMART" id="SM00368">
    <property type="entry name" value="LRR_RI"/>
    <property type="match status" value="4"/>
</dbReference>
<sequence>MQAPSARDLDTREYTLTKPQDLIDFLVDANVRLVRFEYLRMLARTKQLCPRRQEAELEEFQDDRGNVCTALATLEELKELKYYPCLETGDKSVRASFSLFLGNTAPKPVLIVSVSHCWESQQHADPWGFQLWCLAERMERRIAGLTALKTCQVWVFVDWICLPQYKRTHSEQQFFHHAMTSMHVLYAHADLAWVERLTDLTPDTCMQRAPSSVAIYCEASGALETRPSSELLRNSTQYCRRGWCVAETQWISTRAHITGVAPISPATFQDRVKRGEQDAADGLALQFTHRSDAAAVMRLQEKVFLQQASARTSLVADALPVQEVLDLAESVSYFKSLKQLSLADSQVGAEGATALAQGLQGKNLYTLILDYCEIGDLGAMALADLLPQCSLLMNVSLRGNNIGDAGAAELGPALRASDADDMLEVVDLSCNRLSDEGGWAFLQMLNSSDWQLLPSLLTIMGYFNGMCKAGKLFEGSELKQKLDALDSADPEVKNIKAEMVQITTALKSAGTKDAKLRSSGVVVVVFRHQSDMRACLKKWTSFWARWFQCEADDVSFLWRSQEPSPEARAANPGDIHWAELAVPPDQRRYRLLATNGVMFLLVAACFGAVYGLRKASESIKGDGGDGAGLWLSMLPAFVVAIVNGLLMAAARYLGDKEYHDTLTEQEFSQAAKMSVGMVVNTAGVLYFMYSQPKEWYQDGGLVNGAFTMLLINAIVPPLVPYMDLGYKMRGMKRGQLTEDKLEYMNQVLMRGPNPKDPEQMKELKEVKMQIEIFKKAWAPSAMNATRRYANALKTFLCCLLYSPVLPLISLVGMVGLCMQYWVDKYLLLTWYCRPVKPLSADIANFFVRFVKWVGPIFYSVSFFIFVTPSYADKAAVLSQFIICIVISTIFSIVFPLSVWMRVYLGMPCRSEMQMLEHEDDYYQAQYMWSKEMKYHKAEPREGLGT</sequence>
<dbReference type="PANTHER" id="PTHR13018:SF5">
    <property type="entry name" value="RE44586P"/>
    <property type="match status" value="1"/>
</dbReference>